<evidence type="ECO:0000259" key="12">
    <source>
        <dbReference type="Pfam" id="PF08496"/>
    </source>
</evidence>
<dbReference type="GO" id="GO:0005886">
    <property type="term" value="C:plasma membrane"/>
    <property type="evidence" value="ECO:0007669"/>
    <property type="project" value="UniProtKB-SubCell"/>
</dbReference>
<feature type="domain" description="Peptidase S49" evidence="11">
    <location>
        <begin position="156"/>
        <end position="303"/>
    </location>
</feature>
<dbReference type="PANTHER" id="PTHR42987">
    <property type="entry name" value="PEPTIDASE S49"/>
    <property type="match status" value="1"/>
</dbReference>
<dbReference type="InterPro" id="IPR029045">
    <property type="entry name" value="ClpP/crotonase-like_dom_sf"/>
</dbReference>
<evidence type="ECO:0000256" key="2">
    <source>
        <dbReference type="ARBA" id="ARBA00008683"/>
    </source>
</evidence>
<dbReference type="EMBL" id="CP066167">
    <property type="protein sequence ID" value="QQD19928.1"/>
    <property type="molecule type" value="Genomic_DNA"/>
</dbReference>
<dbReference type="InterPro" id="IPR002142">
    <property type="entry name" value="Peptidase_S49"/>
</dbReference>
<dbReference type="PANTHER" id="PTHR42987:SF4">
    <property type="entry name" value="PROTEASE SOHB-RELATED"/>
    <property type="match status" value="1"/>
</dbReference>
<dbReference type="GO" id="GO:0004252">
    <property type="term" value="F:serine-type endopeptidase activity"/>
    <property type="evidence" value="ECO:0007669"/>
    <property type="project" value="InterPro"/>
</dbReference>
<keyword evidence="8 10" id="KW-1133">Transmembrane helix</keyword>
<evidence type="ECO:0000259" key="11">
    <source>
        <dbReference type="Pfam" id="PF01343"/>
    </source>
</evidence>
<gene>
    <name evidence="13" type="primary">sohB</name>
    <name evidence="13" type="ORF">I6N98_08875</name>
</gene>
<evidence type="ECO:0000256" key="4">
    <source>
        <dbReference type="ARBA" id="ARBA00022670"/>
    </source>
</evidence>
<dbReference type="Proteomes" id="UP000596063">
    <property type="component" value="Chromosome"/>
</dbReference>
<evidence type="ECO:0000256" key="8">
    <source>
        <dbReference type="ARBA" id="ARBA00022989"/>
    </source>
</evidence>
<organism evidence="13 14">
    <name type="scientific">Spongiibacter nanhainus</name>
    <dbReference type="NCBI Taxonomy" id="2794344"/>
    <lineage>
        <taxon>Bacteria</taxon>
        <taxon>Pseudomonadati</taxon>
        <taxon>Pseudomonadota</taxon>
        <taxon>Gammaproteobacteria</taxon>
        <taxon>Cellvibrionales</taxon>
        <taxon>Spongiibacteraceae</taxon>
        <taxon>Spongiibacter</taxon>
    </lineage>
</organism>
<dbReference type="InterPro" id="IPR013703">
    <property type="entry name" value="Peptidase_S49_N_proteobac"/>
</dbReference>
<evidence type="ECO:0000256" key="6">
    <source>
        <dbReference type="ARBA" id="ARBA00022801"/>
    </source>
</evidence>
<dbReference type="SUPFAM" id="SSF52096">
    <property type="entry name" value="ClpP/crotonase"/>
    <property type="match status" value="1"/>
</dbReference>
<accession>A0A7T4US37</accession>
<keyword evidence="6 13" id="KW-0378">Hydrolase</keyword>
<dbReference type="Gene3D" id="6.20.330.10">
    <property type="match status" value="1"/>
</dbReference>
<keyword evidence="3" id="KW-1003">Cell membrane</keyword>
<dbReference type="InterPro" id="IPR047272">
    <property type="entry name" value="S49_SppA_C"/>
</dbReference>
<comment type="subcellular location">
    <subcellularLocation>
        <location evidence="1">Cell membrane</location>
    </subcellularLocation>
</comment>
<protein>
    <submittedName>
        <fullName evidence="13">Protease SohB</fullName>
        <ecNumber evidence="13">3.4.21.-</ecNumber>
    </submittedName>
</protein>
<evidence type="ECO:0000256" key="9">
    <source>
        <dbReference type="ARBA" id="ARBA00023136"/>
    </source>
</evidence>
<evidence type="ECO:0000256" key="7">
    <source>
        <dbReference type="ARBA" id="ARBA00022825"/>
    </source>
</evidence>
<keyword evidence="4 13" id="KW-0645">Protease</keyword>
<dbReference type="Pfam" id="PF01343">
    <property type="entry name" value="Peptidase_S49"/>
    <property type="match status" value="1"/>
</dbReference>
<evidence type="ECO:0000313" key="13">
    <source>
        <dbReference type="EMBL" id="QQD19928.1"/>
    </source>
</evidence>
<name>A0A7T4US37_9GAMM</name>
<evidence type="ECO:0000256" key="3">
    <source>
        <dbReference type="ARBA" id="ARBA00022475"/>
    </source>
</evidence>
<keyword evidence="7" id="KW-0720">Serine protease</keyword>
<dbReference type="NCBIfam" id="NF008745">
    <property type="entry name" value="PRK11778.1"/>
    <property type="match status" value="1"/>
</dbReference>
<keyword evidence="9 10" id="KW-0472">Membrane</keyword>
<sequence>MEFLSEYGLFLAKVVTAVVAIVIVVGAIVAISQRSRKEGEEGHIEVTNLNHRYEDWEDALHYSLMNEADYKKHHKERRKKDKAERKGKLPAEDKKRIFVLDFDGDIRASAVEHLRREISAVLTIARDKDEVLLRLESPGGMVHSYGLAASQLARIRDRGIPLTIAIDRVAASGGYMMACIGNRLLAAPFAILGSIGVVAQMPNFHRLLKKHDIDVELHTAGEHKRTLTMVGENTEAGRRKFLEELEDTHQLFKEFVKEHRPQLDVDGIATGEVWFGQRALDKQLIDELGTSDDYLLKQRDQADLFAVRYRQKRRIQEKLGLAAEATVERSLWKVVEQLKSNRYWSL</sequence>
<keyword evidence="5 10" id="KW-0812">Transmembrane</keyword>
<feature type="transmembrane region" description="Helical" evidence="10">
    <location>
        <begin position="12"/>
        <end position="31"/>
    </location>
</feature>
<evidence type="ECO:0000256" key="1">
    <source>
        <dbReference type="ARBA" id="ARBA00004236"/>
    </source>
</evidence>
<dbReference type="Gene3D" id="3.90.226.10">
    <property type="entry name" value="2-enoyl-CoA Hydratase, Chain A, domain 1"/>
    <property type="match status" value="1"/>
</dbReference>
<feature type="domain" description="Peptidase S49 N-terminal proteobacteria" evidence="12">
    <location>
        <begin position="2"/>
        <end position="152"/>
    </location>
</feature>
<comment type="similarity">
    <text evidence="2">Belongs to the peptidase S49 family.</text>
</comment>
<dbReference type="AlphaFoldDB" id="A0A7T4US37"/>
<dbReference type="CDD" id="cd07023">
    <property type="entry name" value="S49_Sppa_N_C"/>
    <property type="match status" value="1"/>
</dbReference>
<dbReference type="GO" id="GO:0006508">
    <property type="term" value="P:proteolysis"/>
    <property type="evidence" value="ECO:0007669"/>
    <property type="project" value="UniProtKB-KW"/>
</dbReference>
<proteinExistence type="inferred from homology"/>
<dbReference type="EC" id="3.4.21.-" evidence="13"/>
<dbReference type="RefSeq" id="WP_198571412.1">
    <property type="nucleotide sequence ID" value="NZ_CP066167.1"/>
</dbReference>
<keyword evidence="14" id="KW-1185">Reference proteome</keyword>
<evidence type="ECO:0000313" key="14">
    <source>
        <dbReference type="Proteomes" id="UP000596063"/>
    </source>
</evidence>
<dbReference type="Pfam" id="PF08496">
    <property type="entry name" value="Peptidase_S49_N"/>
    <property type="match status" value="1"/>
</dbReference>
<dbReference type="KEGG" id="snan:I6N98_08875"/>
<evidence type="ECO:0000256" key="5">
    <source>
        <dbReference type="ARBA" id="ARBA00022692"/>
    </source>
</evidence>
<evidence type="ECO:0000256" key="10">
    <source>
        <dbReference type="SAM" id="Phobius"/>
    </source>
</evidence>
<reference evidence="13 14" key="1">
    <citation type="submission" date="2020-12" db="EMBL/GenBank/DDBJ databases">
        <authorList>
            <person name="Shan Y."/>
        </authorList>
    </citation>
    <scope>NUCLEOTIDE SEQUENCE [LARGE SCALE GENOMIC DNA]</scope>
    <source>
        <strain evidence="14">csc3.9</strain>
    </source>
</reference>